<dbReference type="SMART" id="SM00322">
    <property type="entry name" value="KH"/>
    <property type="match status" value="1"/>
</dbReference>
<evidence type="ECO:0000256" key="3">
    <source>
        <dbReference type="ARBA" id="ARBA00017984"/>
    </source>
</evidence>
<keyword evidence="7 14" id="KW-0862">Zinc</keyword>
<dbReference type="PROSITE" id="PS50158">
    <property type="entry name" value="ZF_CCHC"/>
    <property type="match status" value="2"/>
</dbReference>
<evidence type="ECO:0000256" key="7">
    <source>
        <dbReference type="ARBA" id="ARBA00022833"/>
    </source>
</evidence>
<dbReference type="AlphaFoldDB" id="A0A5C3Q9K5"/>
<dbReference type="InterPro" id="IPR036612">
    <property type="entry name" value="KH_dom_type_1_sf"/>
</dbReference>
<keyword evidence="6 12" id="KW-0863">Zinc-finger</keyword>
<evidence type="ECO:0000256" key="6">
    <source>
        <dbReference type="ARBA" id="ARBA00022771"/>
    </source>
</evidence>
<dbReference type="InterPro" id="IPR045071">
    <property type="entry name" value="BBP-like"/>
</dbReference>
<dbReference type="GO" id="GO:0045131">
    <property type="term" value="F:pre-mRNA branch point binding"/>
    <property type="evidence" value="ECO:0007669"/>
    <property type="project" value="UniProtKB-UniRule"/>
</dbReference>
<evidence type="ECO:0000256" key="13">
    <source>
        <dbReference type="PROSITE-ProRule" id="PRU00117"/>
    </source>
</evidence>
<dbReference type="GO" id="GO:0048024">
    <property type="term" value="P:regulation of mRNA splicing, via spliceosome"/>
    <property type="evidence" value="ECO:0007669"/>
    <property type="project" value="TreeGrafter"/>
</dbReference>
<keyword evidence="5 14" id="KW-0479">Metal-binding</keyword>
<feature type="domain" description="CCHC-type" evidence="16">
    <location>
        <begin position="236"/>
        <end position="251"/>
    </location>
</feature>
<proteinExistence type="inferred from homology"/>
<dbReference type="FunFam" id="3.30.1370.10:FF:000024">
    <property type="entry name" value="Branchpoint-bridging protein-like protein"/>
    <property type="match status" value="1"/>
</dbReference>
<sequence length="423" mass="46741">MKRGGSRWGNNFDSTHTPPKTLLGPPRLDTPQSLDNHAIRLRLEEIDRKLSLISSVDQNDRATKGTSPRDSKPDFRKILEDEKLSVVAASMKATNNAQCLAPIANLPRRAARPFEKVYIPVKEFPDINFFGLLVGPRGNSLKRMERESGAKISIRGKGSIKEGKPRLDHSEDAEEDLHCLVTADIEEKVALCVKMINKVIETAASTPEGQNDHKRNQLRELAALNGTLRDDEHQNCQNCGGTGHRKFDCPEQRPYTAQILCRVCNQPGHIARDCVAHRSIKPSSSAPPLNVVHAPRNASVGSFNFGMADFGEGIGRSATTAPYNADLLPYPSKTTAWTQDSIWAVPPRIETPLKVPDALSANKTFPPAQQRSFENPHAHVWNTLPNNTYLSNAQAQSQEPSFYFTGSPLFDAHCTSNQLNDSQ</sequence>
<feature type="region of interest" description="Disordered" evidence="15">
    <location>
        <begin position="1"/>
        <end position="33"/>
    </location>
</feature>
<keyword evidence="9 14" id="KW-0508">mRNA splicing</keyword>
<dbReference type="SMART" id="SM00343">
    <property type="entry name" value="ZnF_C2HC"/>
    <property type="match status" value="2"/>
</dbReference>
<evidence type="ECO:0000256" key="12">
    <source>
        <dbReference type="PROSITE-ProRule" id="PRU00047"/>
    </source>
</evidence>
<protein>
    <recommendedName>
        <fullName evidence="3 14">Branchpoint-bridging protein</fullName>
    </recommendedName>
</protein>
<keyword evidence="4 14" id="KW-0507">mRNA processing</keyword>
<evidence type="ECO:0000259" key="16">
    <source>
        <dbReference type="PROSITE" id="PS50158"/>
    </source>
</evidence>
<evidence type="ECO:0000256" key="11">
    <source>
        <dbReference type="ARBA" id="ARBA00053279"/>
    </source>
</evidence>
<dbReference type="PROSITE" id="PS50084">
    <property type="entry name" value="KH_TYPE_1"/>
    <property type="match status" value="1"/>
</dbReference>
<evidence type="ECO:0000256" key="8">
    <source>
        <dbReference type="ARBA" id="ARBA00022884"/>
    </source>
</evidence>
<dbReference type="GO" id="GO:0000398">
    <property type="term" value="P:mRNA splicing, via spliceosome"/>
    <property type="evidence" value="ECO:0007669"/>
    <property type="project" value="UniProtKB-UniRule"/>
</dbReference>
<comment type="function">
    <text evidence="11 14">Necessary for the splicing of pre-mRNA. Has a role in the recognition of the branch site (5'-UACUAAC-3'), the pyrimidine tract and the 3'-splice site at the 3'-end of introns.</text>
</comment>
<dbReference type="GO" id="GO:0008270">
    <property type="term" value="F:zinc ion binding"/>
    <property type="evidence" value="ECO:0007669"/>
    <property type="project" value="UniProtKB-UniRule"/>
</dbReference>
<dbReference type="SUPFAM" id="SSF54791">
    <property type="entry name" value="Eukaryotic type KH-domain (KH-domain type I)"/>
    <property type="match status" value="1"/>
</dbReference>
<dbReference type="Pfam" id="PF22675">
    <property type="entry name" value="KH-I_KHDC4-BBP"/>
    <property type="match status" value="1"/>
</dbReference>
<evidence type="ECO:0000313" key="17">
    <source>
        <dbReference type="EMBL" id="TFK98682.1"/>
    </source>
</evidence>
<comment type="subcellular location">
    <subcellularLocation>
        <location evidence="1 14">Nucleus</location>
    </subcellularLocation>
</comment>
<dbReference type="Gene3D" id="3.30.1370.10">
    <property type="entry name" value="K Homology domain, type 1"/>
    <property type="match status" value="1"/>
</dbReference>
<reference evidence="17 18" key="1">
    <citation type="journal article" date="2019" name="Nat. Ecol. Evol.">
        <title>Megaphylogeny resolves global patterns of mushroom evolution.</title>
        <authorList>
            <person name="Varga T."/>
            <person name="Krizsan K."/>
            <person name="Foldi C."/>
            <person name="Dima B."/>
            <person name="Sanchez-Garcia M."/>
            <person name="Sanchez-Ramirez S."/>
            <person name="Szollosi G.J."/>
            <person name="Szarkandi J.G."/>
            <person name="Papp V."/>
            <person name="Albert L."/>
            <person name="Andreopoulos W."/>
            <person name="Angelini C."/>
            <person name="Antonin V."/>
            <person name="Barry K.W."/>
            <person name="Bougher N.L."/>
            <person name="Buchanan P."/>
            <person name="Buyck B."/>
            <person name="Bense V."/>
            <person name="Catcheside P."/>
            <person name="Chovatia M."/>
            <person name="Cooper J."/>
            <person name="Damon W."/>
            <person name="Desjardin D."/>
            <person name="Finy P."/>
            <person name="Geml J."/>
            <person name="Haridas S."/>
            <person name="Hughes K."/>
            <person name="Justo A."/>
            <person name="Karasinski D."/>
            <person name="Kautmanova I."/>
            <person name="Kiss B."/>
            <person name="Kocsube S."/>
            <person name="Kotiranta H."/>
            <person name="LaButti K.M."/>
            <person name="Lechner B.E."/>
            <person name="Liimatainen K."/>
            <person name="Lipzen A."/>
            <person name="Lukacs Z."/>
            <person name="Mihaltcheva S."/>
            <person name="Morgado L.N."/>
            <person name="Niskanen T."/>
            <person name="Noordeloos M.E."/>
            <person name="Ohm R.A."/>
            <person name="Ortiz-Santana B."/>
            <person name="Ovrebo C."/>
            <person name="Racz N."/>
            <person name="Riley R."/>
            <person name="Savchenko A."/>
            <person name="Shiryaev A."/>
            <person name="Soop K."/>
            <person name="Spirin V."/>
            <person name="Szebenyi C."/>
            <person name="Tomsovsky M."/>
            <person name="Tulloss R.E."/>
            <person name="Uehling J."/>
            <person name="Grigoriev I.V."/>
            <person name="Vagvolgyi C."/>
            <person name="Papp T."/>
            <person name="Martin F.M."/>
            <person name="Miettinen O."/>
            <person name="Hibbett D.S."/>
            <person name="Nagy L.G."/>
        </authorList>
    </citation>
    <scope>NUCLEOTIDE SEQUENCE [LARGE SCALE GENOMIC DNA]</scope>
    <source>
        <strain evidence="17 18">CBS 309.79</strain>
    </source>
</reference>
<evidence type="ECO:0000313" key="18">
    <source>
        <dbReference type="Proteomes" id="UP000305067"/>
    </source>
</evidence>
<evidence type="ECO:0000256" key="14">
    <source>
        <dbReference type="RuleBase" id="RU367126"/>
    </source>
</evidence>
<evidence type="ECO:0000256" key="2">
    <source>
        <dbReference type="ARBA" id="ARBA00010382"/>
    </source>
</evidence>
<accession>A0A5C3Q9K5</accession>
<dbReference type="OrthoDB" id="6777263at2759"/>
<dbReference type="SUPFAM" id="SSF57756">
    <property type="entry name" value="Retrovirus zinc finger-like domains"/>
    <property type="match status" value="1"/>
</dbReference>
<keyword evidence="18" id="KW-1185">Reference proteome</keyword>
<dbReference type="InterPro" id="IPR001878">
    <property type="entry name" value="Znf_CCHC"/>
</dbReference>
<dbReference type="InterPro" id="IPR004087">
    <property type="entry name" value="KH_dom"/>
</dbReference>
<dbReference type="Proteomes" id="UP000305067">
    <property type="component" value="Unassembled WGS sequence"/>
</dbReference>
<evidence type="ECO:0000256" key="1">
    <source>
        <dbReference type="ARBA" id="ARBA00004123"/>
    </source>
</evidence>
<dbReference type="PANTHER" id="PTHR11208">
    <property type="entry name" value="RNA-BINDING PROTEIN RELATED"/>
    <property type="match status" value="1"/>
</dbReference>
<evidence type="ECO:0000256" key="4">
    <source>
        <dbReference type="ARBA" id="ARBA00022664"/>
    </source>
</evidence>
<dbReference type="GO" id="GO:0005829">
    <property type="term" value="C:cytosol"/>
    <property type="evidence" value="ECO:0007669"/>
    <property type="project" value="UniProtKB-ARBA"/>
</dbReference>
<dbReference type="GO" id="GO:0003729">
    <property type="term" value="F:mRNA binding"/>
    <property type="evidence" value="ECO:0007669"/>
    <property type="project" value="TreeGrafter"/>
</dbReference>
<evidence type="ECO:0000256" key="9">
    <source>
        <dbReference type="ARBA" id="ARBA00023187"/>
    </source>
</evidence>
<keyword evidence="8 13" id="KW-0694">RNA-binding</keyword>
<organism evidence="17 18">
    <name type="scientific">Pterulicium gracile</name>
    <dbReference type="NCBI Taxonomy" id="1884261"/>
    <lineage>
        <taxon>Eukaryota</taxon>
        <taxon>Fungi</taxon>
        <taxon>Dikarya</taxon>
        <taxon>Basidiomycota</taxon>
        <taxon>Agaricomycotina</taxon>
        <taxon>Agaricomycetes</taxon>
        <taxon>Agaricomycetidae</taxon>
        <taxon>Agaricales</taxon>
        <taxon>Pleurotineae</taxon>
        <taxon>Pterulaceae</taxon>
        <taxon>Pterulicium</taxon>
    </lineage>
</organism>
<keyword evidence="10 14" id="KW-0539">Nucleus</keyword>
<dbReference type="PANTHER" id="PTHR11208:SF45">
    <property type="entry name" value="SPLICING FACTOR 1"/>
    <property type="match status" value="1"/>
</dbReference>
<gene>
    <name evidence="17" type="ORF">BDV98DRAFT_511810</name>
</gene>
<keyword evidence="14" id="KW-0747">Spliceosome</keyword>
<dbReference type="CDD" id="cd02395">
    <property type="entry name" value="KH-I_BBP"/>
    <property type="match status" value="1"/>
</dbReference>
<evidence type="ECO:0000256" key="5">
    <source>
        <dbReference type="ARBA" id="ARBA00022723"/>
    </source>
</evidence>
<dbReference type="Pfam" id="PF00098">
    <property type="entry name" value="zf-CCHC"/>
    <property type="match status" value="2"/>
</dbReference>
<dbReference type="InterPro" id="IPR055256">
    <property type="entry name" value="KH_1_KHDC4/BBP-like"/>
</dbReference>
<dbReference type="GO" id="GO:0000243">
    <property type="term" value="C:commitment complex"/>
    <property type="evidence" value="ECO:0007669"/>
    <property type="project" value="UniProtKB-ARBA"/>
</dbReference>
<evidence type="ECO:0000256" key="10">
    <source>
        <dbReference type="ARBA" id="ARBA00023242"/>
    </source>
</evidence>
<dbReference type="EMBL" id="ML178838">
    <property type="protein sequence ID" value="TFK98682.1"/>
    <property type="molecule type" value="Genomic_DNA"/>
</dbReference>
<evidence type="ECO:0000256" key="15">
    <source>
        <dbReference type="SAM" id="MobiDB-lite"/>
    </source>
</evidence>
<feature type="domain" description="CCHC-type" evidence="16">
    <location>
        <begin position="261"/>
        <end position="274"/>
    </location>
</feature>
<feature type="compositionally biased region" description="Polar residues" evidence="15">
    <location>
        <begin position="8"/>
        <end position="18"/>
    </location>
</feature>
<name>A0A5C3Q9K5_9AGAR</name>
<dbReference type="InterPro" id="IPR036875">
    <property type="entry name" value="Znf_CCHC_sf"/>
</dbReference>
<dbReference type="Gene3D" id="4.10.60.10">
    <property type="entry name" value="Zinc finger, CCHC-type"/>
    <property type="match status" value="1"/>
</dbReference>
<comment type="similarity">
    <text evidence="2 14">Belongs to the BBP/SF1 family.</text>
</comment>
<dbReference type="STRING" id="1884261.A0A5C3Q9K5"/>